<dbReference type="RefSeq" id="NP_690780.1">
    <property type="nucleotide sequence ID" value="NC_004167.1"/>
</dbReference>
<reference evidence="2 4" key="1">
    <citation type="submission" date="1998-07" db="EMBL/GenBank/DDBJ databases">
        <title>Complete nucleotide sequence of Bacillus subtilis phage phi-105.</title>
        <authorList>
            <person name="Kobayashi K."/>
            <person name="Okamura K."/>
            <person name="Inoue T."/>
            <person name="Sato T."/>
            <person name="Kobayashi Y."/>
        </authorList>
    </citation>
    <scope>NUCLEOTIDE SEQUENCE</scope>
</reference>
<evidence type="ECO:0000313" key="1">
    <source>
        <dbReference type="EMBL" id="ADF59158.1"/>
    </source>
</evidence>
<dbReference type="KEGG" id="vg:955233"/>
<organism evidence="2 4">
    <name type="scientific">Bacillus phage phi105</name>
    <name type="common">Bacteriophage phi-105</name>
    <dbReference type="NCBI Taxonomy" id="10717"/>
    <lineage>
        <taxon>Viruses</taxon>
        <taxon>Duplodnaviria</taxon>
        <taxon>Heunggongvirae</taxon>
        <taxon>Uroviricota</taxon>
        <taxon>Caudoviricetes</taxon>
        <taxon>Spizizenvirus</taxon>
        <taxon>Spizizenvirus sv105</taxon>
    </lineage>
</organism>
<dbReference type="PROSITE" id="PS51257">
    <property type="entry name" value="PROKAR_LIPOPROTEIN"/>
    <property type="match status" value="1"/>
</dbReference>
<name>Q9ZXD6_BPPH1</name>
<dbReference type="Proteomes" id="UP000008338">
    <property type="component" value="Segment"/>
</dbReference>
<reference evidence="1 3" key="2">
    <citation type="journal article" date="2013" name="Genome Announc.">
        <title>Complete Genome Sequence of Bacillus subtilis Phage phi105.</title>
        <authorList>
            <person name="Zeigler D.R."/>
        </authorList>
    </citation>
    <scope>NUCLEOTIDE SEQUENCE [LARGE SCALE GENOMIC DNA]</scope>
</reference>
<organismHost>
    <name type="scientific">Bacillus subtilis</name>
    <dbReference type="NCBI Taxonomy" id="1423"/>
</organismHost>
<evidence type="ECO:0000313" key="3">
    <source>
        <dbReference type="Proteomes" id="UP000002667"/>
    </source>
</evidence>
<sequence length="191" mass="21763">MKKILLIILLVLAGCSGVPESKSESLKSETEADQPKGEFSFTLDDFIEEYNKQINKGHYDDKEKIPSHLQKDSEFFKVNGGYIHILAKESDSNNGYKDYTLSSIHDKDKNLKGIDFRIRTAFNKDKVLNFSSTGTLAGYKLMKTLNFEEEALQTALKEANPEYSVSNEICELTLKYQLKKKTILIEIRPPK</sequence>
<dbReference type="PIR" id="T13536">
    <property type="entry name" value="T13536"/>
</dbReference>
<protein>
    <submittedName>
        <fullName evidence="2">ORF47</fullName>
    </submittedName>
</protein>
<evidence type="ECO:0000313" key="2">
    <source>
        <dbReference type="EMBL" id="BAA36653.1"/>
    </source>
</evidence>
<keyword evidence="3" id="KW-1185">Reference proteome</keyword>
<proteinExistence type="predicted"/>
<dbReference type="EMBL" id="AB016282">
    <property type="protein sequence ID" value="BAA36653.1"/>
    <property type="molecule type" value="Genomic_DNA"/>
</dbReference>
<evidence type="ECO:0000313" key="4">
    <source>
        <dbReference type="Proteomes" id="UP000008338"/>
    </source>
</evidence>
<dbReference type="Proteomes" id="UP000002667">
    <property type="component" value="Segment"/>
</dbReference>
<accession>Q9ZXD6</accession>
<dbReference type="EMBL" id="HM072038">
    <property type="protein sequence ID" value="ADF59158.1"/>
    <property type="molecule type" value="Genomic_DNA"/>
</dbReference>
<gene>
    <name evidence="1" type="ORF">PHI105_00125</name>
</gene>